<proteinExistence type="predicted"/>
<evidence type="ECO:0000313" key="4">
    <source>
        <dbReference type="EMBL" id="KZS18113.1"/>
    </source>
</evidence>
<dbReference type="AlphaFoldDB" id="A0A162NM49"/>
<dbReference type="Gene3D" id="2.60.120.200">
    <property type="match status" value="1"/>
</dbReference>
<dbReference type="PANTHER" id="PTHR11346">
    <property type="entry name" value="GALECTIN"/>
    <property type="match status" value="1"/>
</dbReference>
<keyword evidence="5" id="KW-1185">Reference proteome</keyword>
<dbReference type="PROSITE" id="PS51304">
    <property type="entry name" value="GALECTIN"/>
    <property type="match status" value="1"/>
</dbReference>
<protein>
    <recommendedName>
        <fullName evidence="2">Galectin</fullName>
    </recommendedName>
</protein>
<dbReference type="PANTHER" id="PTHR11346:SF147">
    <property type="entry name" value="GALECTIN"/>
    <property type="match status" value="1"/>
</dbReference>
<gene>
    <name evidence="4" type="ORF">APZ42_016121</name>
</gene>
<dbReference type="Proteomes" id="UP000076858">
    <property type="component" value="Unassembled WGS sequence"/>
</dbReference>
<evidence type="ECO:0000256" key="2">
    <source>
        <dbReference type="RuleBase" id="RU102079"/>
    </source>
</evidence>
<dbReference type="Pfam" id="PF00337">
    <property type="entry name" value="Gal-bind_lectin"/>
    <property type="match status" value="1"/>
</dbReference>
<dbReference type="EMBL" id="LRGB01000568">
    <property type="protein sequence ID" value="KZS18113.1"/>
    <property type="molecule type" value="Genomic_DNA"/>
</dbReference>
<evidence type="ECO:0000256" key="1">
    <source>
        <dbReference type="ARBA" id="ARBA00022734"/>
    </source>
</evidence>
<organism evidence="4 5">
    <name type="scientific">Daphnia magna</name>
    <dbReference type="NCBI Taxonomy" id="35525"/>
    <lineage>
        <taxon>Eukaryota</taxon>
        <taxon>Metazoa</taxon>
        <taxon>Ecdysozoa</taxon>
        <taxon>Arthropoda</taxon>
        <taxon>Crustacea</taxon>
        <taxon>Branchiopoda</taxon>
        <taxon>Diplostraca</taxon>
        <taxon>Cladocera</taxon>
        <taxon>Anomopoda</taxon>
        <taxon>Daphniidae</taxon>
        <taxon>Daphnia</taxon>
    </lineage>
</organism>
<comment type="caution">
    <text evidence="4">The sequence shown here is derived from an EMBL/GenBank/DDBJ whole genome shotgun (WGS) entry which is preliminary data.</text>
</comment>
<keyword evidence="1 2" id="KW-0430">Lectin</keyword>
<dbReference type="SMART" id="SM00276">
    <property type="entry name" value="GLECT"/>
    <property type="match status" value="1"/>
</dbReference>
<dbReference type="SUPFAM" id="SSF49899">
    <property type="entry name" value="Concanavalin A-like lectins/glucanases"/>
    <property type="match status" value="1"/>
</dbReference>
<evidence type="ECO:0000259" key="3">
    <source>
        <dbReference type="PROSITE" id="PS51304"/>
    </source>
</evidence>
<feature type="domain" description="Galectin" evidence="3">
    <location>
        <begin position="13"/>
        <end position="141"/>
    </location>
</feature>
<dbReference type="InterPro" id="IPR013320">
    <property type="entry name" value="ConA-like_dom_sf"/>
</dbReference>
<dbReference type="InterPro" id="IPR044156">
    <property type="entry name" value="Galectin-like"/>
</dbReference>
<dbReference type="OrthoDB" id="5795596at2759"/>
<evidence type="ECO:0000313" key="5">
    <source>
        <dbReference type="Proteomes" id="UP000076858"/>
    </source>
</evidence>
<dbReference type="GO" id="GO:0030246">
    <property type="term" value="F:carbohydrate binding"/>
    <property type="evidence" value="ECO:0007669"/>
    <property type="project" value="UniProtKB-UniRule"/>
</dbReference>
<dbReference type="SMART" id="SM00908">
    <property type="entry name" value="Gal-bind_lectin"/>
    <property type="match status" value="1"/>
</dbReference>
<accession>A0A162NM49</accession>
<name>A0A162NM49_9CRUS</name>
<dbReference type="CDD" id="cd00070">
    <property type="entry name" value="GLECT"/>
    <property type="match status" value="1"/>
</dbReference>
<dbReference type="InterPro" id="IPR001079">
    <property type="entry name" value="Galectin_CRD"/>
</dbReference>
<sequence length="141" mass="16311">MTLMWNNPAIPFTVSLAEKQCVPGRDFVLVGDAFYGAQRFSISFVQTDSGTRLFQLDFRFDQNEAVLNSNFPIGCWGEEERHPLPLLMGRKFNIEVKCSTDRFVIIVDFQYHCEFAFRFDMNMADTLMIEGDVYIQSVQIN</sequence>
<reference evidence="4 5" key="1">
    <citation type="submission" date="2016-03" db="EMBL/GenBank/DDBJ databases">
        <title>EvidentialGene: Evidence-directed Construction of Genes on Genomes.</title>
        <authorList>
            <person name="Gilbert D.G."/>
            <person name="Choi J.-H."/>
            <person name="Mockaitis K."/>
            <person name="Colbourne J."/>
            <person name="Pfrender M."/>
        </authorList>
    </citation>
    <scope>NUCLEOTIDE SEQUENCE [LARGE SCALE GENOMIC DNA]</scope>
    <source>
        <strain evidence="4 5">Xinb3</strain>
        <tissue evidence="4">Complete organism</tissue>
    </source>
</reference>